<proteinExistence type="inferred from homology"/>
<name>A0ABM1DS17_PRICU</name>
<dbReference type="PANTHER" id="PTHR12308">
    <property type="entry name" value="ANOCTAMIN"/>
    <property type="match status" value="1"/>
</dbReference>
<comment type="subcellular location">
    <subcellularLocation>
        <location evidence="1">Cell membrane</location>
        <topology evidence="1">Multi-pass membrane protein</topology>
    </subcellularLocation>
    <subcellularLocation>
        <location evidence="8">Membrane</location>
        <topology evidence="8">Multi-pass membrane protein</topology>
    </subcellularLocation>
</comment>
<keyword evidence="7" id="KW-0325">Glycoprotein</keyword>
<feature type="domain" description="Anoctamin dimerisation" evidence="11">
    <location>
        <begin position="130"/>
        <end position="358"/>
    </location>
</feature>
<evidence type="ECO:0000256" key="5">
    <source>
        <dbReference type="ARBA" id="ARBA00022989"/>
    </source>
</evidence>
<dbReference type="InterPro" id="IPR049452">
    <property type="entry name" value="Anoctamin_TM"/>
</dbReference>
<feature type="transmembrane region" description="Helical" evidence="8">
    <location>
        <begin position="451"/>
        <end position="470"/>
    </location>
</feature>
<dbReference type="GeneID" id="106805596"/>
<evidence type="ECO:0000259" key="11">
    <source>
        <dbReference type="Pfam" id="PF16178"/>
    </source>
</evidence>
<evidence type="ECO:0000256" key="2">
    <source>
        <dbReference type="ARBA" id="ARBA00009671"/>
    </source>
</evidence>
<gene>
    <name evidence="13 14" type="primary">LOC106805596</name>
</gene>
<evidence type="ECO:0000313" key="12">
    <source>
        <dbReference type="Proteomes" id="UP000695022"/>
    </source>
</evidence>
<evidence type="ECO:0000256" key="3">
    <source>
        <dbReference type="ARBA" id="ARBA00022475"/>
    </source>
</evidence>
<comment type="caution">
    <text evidence="8">Lacks conserved residue(s) required for the propagation of feature annotation.</text>
</comment>
<evidence type="ECO:0000256" key="4">
    <source>
        <dbReference type="ARBA" id="ARBA00022692"/>
    </source>
</evidence>
<feature type="transmembrane region" description="Helical" evidence="8">
    <location>
        <begin position="372"/>
        <end position="397"/>
    </location>
</feature>
<evidence type="ECO:0000313" key="14">
    <source>
        <dbReference type="RefSeq" id="XP_014662738.1"/>
    </source>
</evidence>
<feature type="transmembrane region" description="Helical" evidence="8">
    <location>
        <begin position="905"/>
        <end position="926"/>
    </location>
</feature>
<reference evidence="13 14" key="1">
    <citation type="submission" date="2025-05" db="UniProtKB">
        <authorList>
            <consortium name="RefSeq"/>
        </authorList>
    </citation>
    <scope>IDENTIFICATION</scope>
</reference>
<feature type="transmembrane region" description="Helical" evidence="8">
    <location>
        <begin position="572"/>
        <end position="596"/>
    </location>
</feature>
<evidence type="ECO:0000256" key="6">
    <source>
        <dbReference type="ARBA" id="ARBA00023136"/>
    </source>
</evidence>
<feature type="domain" description="Anoctamin transmembrane" evidence="10">
    <location>
        <begin position="361"/>
        <end position="940"/>
    </location>
</feature>
<evidence type="ECO:0000256" key="8">
    <source>
        <dbReference type="RuleBase" id="RU280814"/>
    </source>
</evidence>
<organism evidence="12 14">
    <name type="scientific">Priapulus caudatus</name>
    <name type="common">Priapulid worm</name>
    <dbReference type="NCBI Taxonomy" id="37621"/>
    <lineage>
        <taxon>Eukaryota</taxon>
        <taxon>Metazoa</taxon>
        <taxon>Ecdysozoa</taxon>
        <taxon>Scalidophora</taxon>
        <taxon>Priapulida</taxon>
        <taxon>Priapulimorpha</taxon>
        <taxon>Priapulimorphida</taxon>
        <taxon>Priapulidae</taxon>
        <taxon>Priapulus</taxon>
    </lineage>
</organism>
<dbReference type="Pfam" id="PF04547">
    <property type="entry name" value="Anoctamin"/>
    <property type="match status" value="1"/>
</dbReference>
<comment type="similarity">
    <text evidence="2 8">Belongs to the anoctamin family.</text>
</comment>
<evidence type="ECO:0000256" key="7">
    <source>
        <dbReference type="ARBA" id="ARBA00023180"/>
    </source>
</evidence>
<dbReference type="RefSeq" id="XP_014662737.1">
    <property type="nucleotide sequence ID" value="XM_014807251.1"/>
</dbReference>
<keyword evidence="6 8" id="KW-0472">Membrane</keyword>
<dbReference type="InterPro" id="IPR007632">
    <property type="entry name" value="Anoctamin"/>
</dbReference>
<feature type="transmembrane region" description="Helical" evidence="8">
    <location>
        <begin position="741"/>
        <end position="764"/>
    </location>
</feature>
<keyword evidence="12" id="KW-1185">Reference proteome</keyword>
<dbReference type="InterPro" id="IPR032394">
    <property type="entry name" value="Anoct_dimer"/>
</dbReference>
<feature type="compositionally biased region" description="Low complexity" evidence="9">
    <location>
        <begin position="38"/>
        <end position="49"/>
    </location>
</feature>
<keyword evidence="4 8" id="KW-0812">Transmembrane</keyword>
<dbReference type="Pfam" id="PF16178">
    <property type="entry name" value="Anoct_dimer"/>
    <property type="match status" value="1"/>
</dbReference>
<feature type="region of interest" description="Disordered" evidence="9">
    <location>
        <begin position="1"/>
        <end position="85"/>
    </location>
</feature>
<evidence type="ECO:0000313" key="13">
    <source>
        <dbReference type="RefSeq" id="XP_014662737.1"/>
    </source>
</evidence>
<feature type="transmembrane region" description="Helical" evidence="8">
    <location>
        <begin position="533"/>
        <end position="560"/>
    </location>
</feature>
<evidence type="ECO:0000259" key="10">
    <source>
        <dbReference type="Pfam" id="PF04547"/>
    </source>
</evidence>
<evidence type="ECO:0000256" key="1">
    <source>
        <dbReference type="ARBA" id="ARBA00004651"/>
    </source>
</evidence>
<feature type="region of interest" description="Disordered" evidence="9">
    <location>
        <begin position="954"/>
        <end position="991"/>
    </location>
</feature>
<dbReference type="PANTHER" id="PTHR12308:SF84">
    <property type="entry name" value="ANOCTAMIN"/>
    <property type="match status" value="1"/>
</dbReference>
<keyword evidence="5 8" id="KW-1133">Transmembrane helix</keyword>
<protein>
    <recommendedName>
        <fullName evidence="8">Anoctamin</fullName>
    </recommendedName>
</protein>
<feature type="transmembrane region" description="Helical" evidence="8">
    <location>
        <begin position="616"/>
        <end position="637"/>
    </location>
</feature>
<dbReference type="RefSeq" id="XP_014662738.1">
    <property type="nucleotide sequence ID" value="XM_014807252.1"/>
</dbReference>
<sequence>MTDGGSYGLATPNQPGTGFEMAERSSPVPIGFEGVGDESYPPSYSPPEGYTGGTPMHPGGIPPAGAIPDSNIGRENPAFGSPVSGSGCSVNEKSVTNISYGDPVEQGSLGALITENSNNKPHHDRREQLYFNDGKRQIDFILAYNDDDPKKEQKRQRFIASLHEEGLMVEVEDASETNGGRVSFVKIHAPWEVCTRYAELMNMKMPIKEILIQALLNHDEQNDLAEDEESQQCLPKMPNPFEISEETLPEEPNYFTAAFNRERSNQFIIDDHETFFSHSQRTRIVYEVLSRARYDDSNKLRFGIIRMLDNDSYTAAFSLHEGSYSSEHSVITHGYENERRLLYELWAKPKAFYKQQPLDLIRKYYGEKVGIYFAWLGFYTIWLVPASLVGMVCFLYGCFTLYKNIPSNEICEPGGLGSTVMCPLCDQLCPFWELKSSCFYSRLTYLFDNPATVFFSIFMSLWGTLFLEFWKRKQHVIAWDWDVLEYEQEQESLRPQYEAQASHKKTNPITKLIEPYIPWWNKATRVLTSATTILFMLCVVLAAIFGVIVYRIVIVSVLYASDVALVRQNAKLTTTITAATLNLLVIILLSKIYRWLAIWLTNIECPRTQSDYEDSFTFKMFLFQFVNFYSSLFYIAFFKGRFVDYPADKEYVIFGYHMDQCDPAGCLIELCIQLGIIMVGKQFLNNFMELGLPFLMNFIRKKKSNISNESTKEQQASTRWEQDYVLAATPPLGLFDEYLEMVIQFGFVTLFVAAFPLAPLFALLNNVIEIRLDAFKYVTQLRRPLAARAQDIGAWYNILKALSILSVISNAFVIAYTSDFIPRLVYLYAYSGDEKKSVAGYINGSLSYFDVKDFLPTVAPDPNLEANKELNGTEICRYRGYNYPPGHPKQYHSTIQHWHIVAARFIFVVVFEHVVFFLTSTIAVFIPDEPGSVRDQILREKFLAKEALYAAELQKTKTKREDDDEETASAKELEGGGGGAGAEGLRYRPGT</sequence>
<keyword evidence="3" id="KW-1003">Cell membrane</keyword>
<evidence type="ECO:0000256" key="9">
    <source>
        <dbReference type="SAM" id="MobiDB-lite"/>
    </source>
</evidence>
<accession>A0ABM1DS17</accession>
<dbReference type="Proteomes" id="UP000695022">
    <property type="component" value="Unplaced"/>
</dbReference>